<name>A0A0R0D485_9GAMM</name>
<dbReference type="InterPro" id="IPR015424">
    <property type="entry name" value="PyrdxlP-dep_Trfase"/>
</dbReference>
<dbReference type="InterPro" id="IPR015421">
    <property type="entry name" value="PyrdxlP-dep_Trfase_major"/>
</dbReference>
<comment type="similarity">
    <text evidence="2 5">Belongs to the threonine aldolase family.</text>
</comment>
<dbReference type="PATRIC" id="fig|517011.3.peg.3487"/>
<dbReference type="PANTHER" id="PTHR48097">
    <property type="entry name" value="L-THREONINE ALDOLASE-RELATED"/>
    <property type="match status" value="1"/>
</dbReference>
<dbReference type="SUPFAM" id="SSF53383">
    <property type="entry name" value="PLP-dependent transferases"/>
    <property type="match status" value="1"/>
</dbReference>
<dbReference type="EC" id="4.1.2.48" evidence="5"/>
<comment type="subunit">
    <text evidence="3">Homotetramer.</text>
</comment>
<evidence type="ECO:0000256" key="5">
    <source>
        <dbReference type="PIRNR" id="PIRNR038940"/>
    </source>
</evidence>
<feature type="domain" description="Aromatic amino acid beta-eliminating lyase/threonine aldolase" evidence="6">
    <location>
        <begin position="3"/>
        <end position="293"/>
    </location>
</feature>
<evidence type="ECO:0000313" key="7">
    <source>
        <dbReference type="EMBL" id="KRG76373.1"/>
    </source>
</evidence>
<dbReference type="GO" id="GO:0008732">
    <property type="term" value="F:L-allo-threonine aldolase activity"/>
    <property type="evidence" value="ECO:0007669"/>
    <property type="project" value="RHEA"/>
</dbReference>
<comment type="catalytic activity">
    <reaction evidence="5">
        <text>L-threonine = acetaldehyde + glycine</text>
        <dbReference type="Rhea" id="RHEA:19625"/>
        <dbReference type="ChEBI" id="CHEBI:15343"/>
        <dbReference type="ChEBI" id="CHEBI:57305"/>
        <dbReference type="ChEBI" id="CHEBI:57926"/>
        <dbReference type="EC" id="4.1.2.48"/>
    </reaction>
</comment>
<dbReference type="Pfam" id="PF01212">
    <property type="entry name" value="Beta_elim_lyase"/>
    <property type="match status" value="1"/>
</dbReference>
<evidence type="ECO:0000259" key="6">
    <source>
        <dbReference type="Pfam" id="PF01212"/>
    </source>
</evidence>
<dbReference type="Gene3D" id="3.40.640.10">
    <property type="entry name" value="Type I PLP-dependent aspartate aminotransferase-like (Major domain)"/>
    <property type="match status" value="1"/>
</dbReference>
<dbReference type="EMBL" id="LDJK01000009">
    <property type="protein sequence ID" value="KRG76373.1"/>
    <property type="molecule type" value="Genomic_DNA"/>
</dbReference>
<evidence type="ECO:0000256" key="1">
    <source>
        <dbReference type="ARBA" id="ARBA00001933"/>
    </source>
</evidence>
<comment type="catalytic activity">
    <reaction evidence="5">
        <text>L-allo-threonine = acetaldehyde + glycine</text>
        <dbReference type="Rhea" id="RHEA:26209"/>
        <dbReference type="ChEBI" id="CHEBI:15343"/>
        <dbReference type="ChEBI" id="CHEBI:57305"/>
        <dbReference type="ChEBI" id="CHEBI:58585"/>
        <dbReference type="EC" id="4.1.2.48"/>
    </reaction>
</comment>
<dbReference type="Proteomes" id="UP000051386">
    <property type="component" value="Unassembled WGS sequence"/>
</dbReference>
<dbReference type="PANTHER" id="PTHR48097:SF5">
    <property type="entry name" value="LOW SPECIFICITY L-THREONINE ALDOLASE"/>
    <property type="match status" value="1"/>
</dbReference>
<dbReference type="Gene3D" id="3.90.1150.10">
    <property type="entry name" value="Aspartate Aminotransferase, domain 1"/>
    <property type="match status" value="1"/>
</dbReference>
<gene>
    <name evidence="7" type="ORF">ABB28_03665</name>
</gene>
<organism evidence="7 8">
    <name type="scientific">Stenotrophomonas chelatiphaga</name>
    <dbReference type="NCBI Taxonomy" id="517011"/>
    <lineage>
        <taxon>Bacteria</taxon>
        <taxon>Pseudomonadati</taxon>
        <taxon>Pseudomonadota</taxon>
        <taxon>Gammaproteobacteria</taxon>
        <taxon>Lysobacterales</taxon>
        <taxon>Lysobacteraceae</taxon>
        <taxon>Stenotrophomonas</taxon>
    </lineage>
</organism>
<sequence>MNFGSDNQSGVSPRILDALVAASSGTAAPYGNDTWTQQAEQAIARVFDHDVKAFFVATGTAANCLALSALAQPWNAILCHAQAHLISDESTAPEFFTGGARLLPIATDSGKITPAALRATLKRLPDARPHSVKPSALSLAQATENGLVYTPAELKALSEVAHEHGLHVHMDGARFANAVAALGCTPAEMTVHAGIDVLSFGASKDGALAAEAVVFFTPALAEGFDYRRKRAGQLVSKGRLFGAQFNAWLQDDHWLELAGQANHAAQVLAATLQAHADIRLAWPVQANEVFVVMPKALLERLLAAGVQCYDWYPDSLPASMPLGADEVPVRFVTAWSSSDQQLDAFAAVLGR</sequence>
<evidence type="ECO:0000256" key="2">
    <source>
        <dbReference type="ARBA" id="ARBA00006966"/>
    </source>
</evidence>
<dbReference type="InterPro" id="IPR026273">
    <property type="entry name" value="Low_specificity_L-TA_bact"/>
</dbReference>
<comment type="cofactor">
    <cofactor evidence="1 5">
        <name>pyridoxal 5'-phosphate</name>
        <dbReference type="ChEBI" id="CHEBI:597326"/>
    </cofactor>
</comment>
<accession>A0A0R0D485</accession>
<evidence type="ECO:0000256" key="4">
    <source>
        <dbReference type="ARBA" id="ARBA00022898"/>
    </source>
</evidence>
<protein>
    <recommendedName>
        <fullName evidence="5">L-threonine aldolase</fullName>
        <ecNumber evidence="5">4.1.2.48</ecNumber>
    </recommendedName>
</protein>
<dbReference type="GO" id="GO:0006567">
    <property type="term" value="P:L-threonine catabolic process"/>
    <property type="evidence" value="ECO:0007669"/>
    <property type="project" value="UniProtKB-UniRule"/>
</dbReference>
<reference evidence="7 8" key="1">
    <citation type="submission" date="2015-05" db="EMBL/GenBank/DDBJ databases">
        <title>Genome sequencing and analysis of members of genus Stenotrophomonas.</title>
        <authorList>
            <person name="Patil P.P."/>
            <person name="Midha S."/>
            <person name="Patil P.B."/>
        </authorList>
    </citation>
    <scope>NUCLEOTIDE SEQUENCE [LARGE SCALE GENOMIC DNA]</scope>
    <source>
        <strain evidence="7 8">DSM 21508</strain>
    </source>
</reference>
<evidence type="ECO:0000313" key="8">
    <source>
        <dbReference type="Proteomes" id="UP000051386"/>
    </source>
</evidence>
<dbReference type="PIRSF" id="PIRSF038940">
    <property type="entry name" value="Low_specificity_LTA"/>
    <property type="match status" value="1"/>
</dbReference>
<dbReference type="InterPro" id="IPR001597">
    <property type="entry name" value="ArAA_b-elim_lyase/Thr_aldolase"/>
</dbReference>
<keyword evidence="8" id="KW-1185">Reference proteome</keyword>
<proteinExistence type="inferred from homology"/>
<dbReference type="RefSeq" id="WP_057507338.1">
    <property type="nucleotide sequence ID" value="NZ_LDJK01000009.1"/>
</dbReference>
<evidence type="ECO:0000256" key="3">
    <source>
        <dbReference type="ARBA" id="ARBA00011881"/>
    </source>
</evidence>
<comment type="function">
    <text evidence="5">Catalyzes the cleavage of L-allo-threonine and L-threonine to glycine and acetaldehyde.</text>
</comment>
<comment type="caution">
    <text evidence="7">The sequence shown here is derived from an EMBL/GenBank/DDBJ whole genome shotgun (WGS) entry which is preliminary data.</text>
</comment>
<keyword evidence="5" id="KW-0456">Lyase</keyword>
<keyword evidence="4 5" id="KW-0663">Pyridoxal phosphate</keyword>
<dbReference type="AlphaFoldDB" id="A0A0R0D485"/>
<dbReference type="InterPro" id="IPR015422">
    <property type="entry name" value="PyrdxlP-dep_Trfase_small"/>
</dbReference>